<evidence type="ECO:0000313" key="1">
    <source>
        <dbReference type="EMBL" id="SBP72647.1"/>
    </source>
</evidence>
<proteinExistence type="predicted"/>
<feature type="non-terminal residue" evidence="1">
    <location>
        <position position="60"/>
    </location>
</feature>
<dbReference type="AlphaFoldDB" id="A0A1A8BY96"/>
<feature type="non-terminal residue" evidence="1">
    <location>
        <position position="1"/>
    </location>
</feature>
<reference evidence="1" key="2">
    <citation type="submission" date="2016-06" db="EMBL/GenBank/DDBJ databases">
        <title>The genome of a short-lived fish provides insights into sex chromosome evolution and the genetic control of aging.</title>
        <authorList>
            <person name="Reichwald K."/>
            <person name="Felder M."/>
            <person name="Petzold A."/>
            <person name="Koch P."/>
            <person name="Groth M."/>
            <person name="Platzer M."/>
        </authorList>
    </citation>
    <scope>NUCLEOTIDE SEQUENCE</scope>
    <source>
        <tissue evidence="1">Brain</tissue>
    </source>
</reference>
<name>A0A1A8BY96_NOTKA</name>
<protein>
    <submittedName>
        <fullName evidence="1">Uncharacterized protein</fullName>
    </submittedName>
</protein>
<accession>A0A1A8BY96</accession>
<organism evidence="1">
    <name type="scientific">Nothobranchius kadleci</name>
    <name type="common">African annual killifish</name>
    <dbReference type="NCBI Taxonomy" id="1051664"/>
    <lineage>
        <taxon>Eukaryota</taxon>
        <taxon>Metazoa</taxon>
        <taxon>Chordata</taxon>
        <taxon>Craniata</taxon>
        <taxon>Vertebrata</taxon>
        <taxon>Euteleostomi</taxon>
        <taxon>Actinopterygii</taxon>
        <taxon>Neopterygii</taxon>
        <taxon>Teleostei</taxon>
        <taxon>Neoteleostei</taxon>
        <taxon>Acanthomorphata</taxon>
        <taxon>Ovalentaria</taxon>
        <taxon>Atherinomorphae</taxon>
        <taxon>Cyprinodontiformes</taxon>
        <taxon>Nothobranchiidae</taxon>
        <taxon>Nothobranchius</taxon>
    </lineage>
</organism>
<reference evidence="1" key="1">
    <citation type="submission" date="2016-05" db="EMBL/GenBank/DDBJ databases">
        <authorList>
            <person name="Lavstsen T."/>
            <person name="Jespersen J.S."/>
        </authorList>
    </citation>
    <scope>NUCLEOTIDE SEQUENCE</scope>
    <source>
        <tissue evidence="1">Brain</tissue>
    </source>
</reference>
<sequence length="60" mass="6595">KEYWVVIAEDKSNSTVISQTLLCFLATGRETKEIGVLMQVLLPDGASRSLISSLPLLQKC</sequence>
<dbReference type="EMBL" id="HADZ01008706">
    <property type="protein sequence ID" value="SBP72647.1"/>
    <property type="molecule type" value="Transcribed_RNA"/>
</dbReference>
<gene>
    <name evidence="1" type="primary">Nfu_g_1_005651</name>
</gene>